<accession>A0A0G4LAU6</accession>
<feature type="region of interest" description="Disordered" evidence="1">
    <location>
        <begin position="31"/>
        <end position="67"/>
    </location>
</feature>
<evidence type="ECO:0000313" key="2">
    <source>
        <dbReference type="EMBL" id="CRK19059.1"/>
    </source>
</evidence>
<name>A0A0G4LAU6_VERLO</name>
<dbReference type="AlphaFoldDB" id="A0A0G4LAU6"/>
<evidence type="ECO:0000313" key="3">
    <source>
        <dbReference type="Proteomes" id="UP000044602"/>
    </source>
</evidence>
<organism evidence="2 3">
    <name type="scientific">Verticillium longisporum</name>
    <name type="common">Verticillium dahliae var. longisporum</name>
    <dbReference type="NCBI Taxonomy" id="100787"/>
    <lineage>
        <taxon>Eukaryota</taxon>
        <taxon>Fungi</taxon>
        <taxon>Dikarya</taxon>
        <taxon>Ascomycota</taxon>
        <taxon>Pezizomycotina</taxon>
        <taxon>Sordariomycetes</taxon>
        <taxon>Hypocreomycetidae</taxon>
        <taxon>Glomerellales</taxon>
        <taxon>Plectosphaerellaceae</taxon>
        <taxon>Verticillium</taxon>
    </lineage>
</organism>
<dbReference type="EMBL" id="CVQH01010224">
    <property type="protein sequence ID" value="CRK19059.1"/>
    <property type="molecule type" value="Genomic_DNA"/>
</dbReference>
<feature type="compositionally biased region" description="Basic and acidic residues" evidence="1">
    <location>
        <begin position="40"/>
        <end position="54"/>
    </location>
</feature>
<sequence>MPHKTPRKSSHKASSHTILNLDAVSKGCEMVGSGSMEASSPRRLESSVEVDRRGYHGVGSGRGLGTR</sequence>
<proteinExistence type="predicted"/>
<keyword evidence="3" id="KW-1185">Reference proteome</keyword>
<dbReference type="Proteomes" id="UP000044602">
    <property type="component" value="Unassembled WGS sequence"/>
</dbReference>
<gene>
    <name evidence="2" type="ORF">BN1708_012512</name>
</gene>
<evidence type="ECO:0000256" key="1">
    <source>
        <dbReference type="SAM" id="MobiDB-lite"/>
    </source>
</evidence>
<reference evidence="3" key="1">
    <citation type="submission" date="2015-05" db="EMBL/GenBank/DDBJ databases">
        <authorList>
            <person name="Fogelqvist Johan"/>
        </authorList>
    </citation>
    <scope>NUCLEOTIDE SEQUENCE [LARGE SCALE GENOMIC DNA]</scope>
</reference>
<feature type="compositionally biased region" description="Gly residues" evidence="1">
    <location>
        <begin position="56"/>
        <end position="67"/>
    </location>
</feature>
<protein>
    <submittedName>
        <fullName evidence="2">Uncharacterized protein</fullName>
    </submittedName>
</protein>